<evidence type="ECO:0000256" key="4">
    <source>
        <dbReference type="ARBA" id="ARBA00022729"/>
    </source>
</evidence>
<dbReference type="PANTHER" id="PTHR31736">
    <property type="match status" value="1"/>
</dbReference>
<evidence type="ECO:0000256" key="10">
    <source>
        <dbReference type="ARBA" id="ARBA00023316"/>
    </source>
</evidence>
<evidence type="ECO:0000256" key="3">
    <source>
        <dbReference type="ARBA" id="ARBA00022525"/>
    </source>
</evidence>
<keyword evidence="3" id="KW-0964">Secreted</keyword>
<gene>
    <name evidence="16" type="ORF">BU26DRAFT_601123</name>
</gene>
<dbReference type="EMBL" id="ML987191">
    <property type="protein sequence ID" value="KAF2252900.1"/>
    <property type="molecule type" value="Genomic_DNA"/>
</dbReference>
<keyword evidence="6 14" id="KW-0378">Hydrolase</keyword>
<dbReference type="InterPro" id="IPR000743">
    <property type="entry name" value="Glyco_hydro_28"/>
</dbReference>
<keyword evidence="8" id="KW-0119">Carbohydrate metabolism</keyword>
<evidence type="ECO:0000256" key="14">
    <source>
        <dbReference type="RuleBase" id="RU361169"/>
    </source>
</evidence>
<evidence type="ECO:0000256" key="8">
    <source>
        <dbReference type="ARBA" id="ARBA00023277"/>
    </source>
</evidence>
<dbReference type="InterPro" id="IPR011050">
    <property type="entry name" value="Pectin_lyase_fold/virulence"/>
</dbReference>
<sequence length="412" mass="42547">MVSASTFLQLLAGCTLAAAAPSNPLFERTLHHLSKRATCVPTSAGNAGTDDVPAIEAATSSCGNGGIIQIPAGKTYMIRSVLDLAGCSNCDFQIEGTLKVSDDTTFWNGKSAIISVSGITGAKIRSVTGSGLIDGNGQKAWDKFAEDSSFDRPTLVLITNKSKNIAVSNLRVKNAPNVFFSNNGNTENISYSSLTLTAVSSSSNLPKNTDGFNVGPATYTSYKNISVQNDDDCIAFKPGTSYCTVDGITCKGSHGLSVGSLASKAGATDTVQHVYVTNANMETSTKAVGIKLYPGGSAHGTAVVKNVTFDGVTVASSDYAAQIQSCYNEDASYCASNPSTAKVTDVYFKNFKGTTSSKYAPTVANINCPAAGTCNVHFSGWTVTTPNGSPKYLCANIDNSSPGVSCSSGASG</sequence>
<keyword evidence="11" id="KW-0624">Polysaccharide degradation</keyword>
<dbReference type="Proteomes" id="UP000800094">
    <property type="component" value="Unassembled WGS sequence"/>
</dbReference>
<evidence type="ECO:0000256" key="11">
    <source>
        <dbReference type="ARBA" id="ARBA00023326"/>
    </source>
</evidence>
<proteinExistence type="inferred from homology"/>
<comment type="subcellular location">
    <subcellularLocation>
        <location evidence="1">Secreted</location>
    </subcellularLocation>
</comment>
<evidence type="ECO:0000256" key="2">
    <source>
        <dbReference type="ARBA" id="ARBA00008834"/>
    </source>
</evidence>
<dbReference type="Pfam" id="PF00295">
    <property type="entry name" value="Glyco_hydro_28"/>
    <property type="match status" value="1"/>
</dbReference>
<protein>
    <submittedName>
        <fullName evidence="16">Glycoside hydrolase family 28 protein</fullName>
    </submittedName>
</protein>
<feature type="signal peptide" evidence="15">
    <location>
        <begin position="1"/>
        <end position="19"/>
    </location>
</feature>
<dbReference type="RefSeq" id="XP_033687904.1">
    <property type="nucleotide sequence ID" value="XM_033835241.1"/>
</dbReference>
<evidence type="ECO:0000256" key="15">
    <source>
        <dbReference type="SAM" id="SignalP"/>
    </source>
</evidence>
<dbReference type="GeneID" id="54588571"/>
<dbReference type="GO" id="GO:0000272">
    <property type="term" value="P:polysaccharide catabolic process"/>
    <property type="evidence" value="ECO:0007669"/>
    <property type="project" value="UniProtKB-KW"/>
</dbReference>
<dbReference type="Gene3D" id="2.160.20.10">
    <property type="entry name" value="Single-stranded right-handed beta-helix, Pectin lyase-like"/>
    <property type="match status" value="1"/>
</dbReference>
<evidence type="ECO:0000256" key="1">
    <source>
        <dbReference type="ARBA" id="ARBA00004613"/>
    </source>
</evidence>
<evidence type="ECO:0000256" key="6">
    <source>
        <dbReference type="ARBA" id="ARBA00022801"/>
    </source>
</evidence>
<dbReference type="SUPFAM" id="SSF51126">
    <property type="entry name" value="Pectin lyase-like"/>
    <property type="match status" value="1"/>
</dbReference>
<evidence type="ECO:0000256" key="12">
    <source>
        <dbReference type="ARBA" id="ARBA00037278"/>
    </source>
</evidence>
<evidence type="ECO:0000256" key="13">
    <source>
        <dbReference type="PROSITE-ProRule" id="PRU10052"/>
    </source>
</evidence>
<reference evidence="16" key="1">
    <citation type="journal article" date="2020" name="Stud. Mycol.">
        <title>101 Dothideomycetes genomes: a test case for predicting lifestyles and emergence of pathogens.</title>
        <authorList>
            <person name="Haridas S."/>
            <person name="Albert R."/>
            <person name="Binder M."/>
            <person name="Bloem J."/>
            <person name="Labutti K."/>
            <person name="Salamov A."/>
            <person name="Andreopoulos B."/>
            <person name="Baker S."/>
            <person name="Barry K."/>
            <person name="Bills G."/>
            <person name="Bluhm B."/>
            <person name="Cannon C."/>
            <person name="Castanera R."/>
            <person name="Culley D."/>
            <person name="Daum C."/>
            <person name="Ezra D."/>
            <person name="Gonzalez J."/>
            <person name="Henrissat B."/>
            <person name="Kuo A."/>
            <person name="Liang C."/>
            <person name="Lipzen A."/>
            <person name="Lutzoni F."/>
            <person name="Magnuson J."/>
            <person name="Mondo S."/>
            <person name="Nolan M."/>
            <person name="Ohm R."/>
            <person name="Pangilinan J."/>
            <person name="Park H.-J."/>
            <person name="Ramirez L."/>
            <person name="Alfaro M."/>
            <person name="Sun H."/>
            <person name="Tritt A."/>
            <person name="Yoshinaga Y."/>
            <person name="Zwiers L.-H."/>
            <person name="Turgeon B."/>
            <person name="Goodwin S."/>
            <person name="Spatafora J."/>
            <person name="Crous P."/>
            <person name="Grigoriev I."/>
        </authorList>
    </citation>
    <scope>NUCLEOTIDE SEQUENCE</scope>
    <source>
        <strain evidence="16">CBS 122368</strain>
    </source>
</reference>
<dbReference type="InterPro" id="IPR012334">
    <property type="entry name" value="Pectin_lyas_fold"/>
</dbReference>
<dbReference type="GO" id="GO:0004650">
    <property type="term" value="F:polygalacturonase activity"/>
    <property type="evidence" value="ECO:0007669"/>
    <property type="project" value="InterPro"/>
</dbReference>
<evidence type="ECO:0000256" key="7">
    <source>
        <dbReference type="ARBA" id="ARBA00023180"/>
    </source>
</evidence>
<keyword evidence="9 14" id="KW-0326">Glycosidase</keyword>
<accession>A0A6A6ITH5</accession>
<feature type="active site" evidence="13">
    <location>
        <position position="254"/>
    </location>
</feature>
<dbReference type="GO" id="GO:0005576">
    <property type="term" value="C:extracellular region"/>
    <property type="evidence" value="ECO:0007669"/>
    <property type="project" value="UniProtKB-SubCell"/>
</dbReference>
<dbReference type="PANTHER" id="PTHR31736:SF9">
    <property type="entry name" value="ENDO-XYLOGALACTURONAN HYDROLASE A-RELATED"/>
    <property type="match status" value="1"/>
</dbReference>
<keyword evidence="7" id="KW-0325">Glycoprotein</keyword>
<name>A0A6A6ITH5_9PLEO</name>
<dbReference type="OrthoDB" id="187139at2759"/>
<evidence type="ECO:0000256" key="9">
    <source>
        <dbReference type="ARBA" id="ARBA00023295"/>
    </source>
</evidence>
<evidence type="ECO:0000256" key="5">
    <source>
        <dbReference type="ARBA" id="ARBA00022737"/>
    </source>
</evidence>
<evidence type="ECO:0000313" key="17">
    <source>
        <dbReference type="Proteomes" id="UP000800094"/>
    </source>
</evidence>
<feature type="chain" id="PRO_5025671805" evidence="15">
    <location>
        <begin position="20"/>
        <end position="412"/>
    </location>
</feature>
<organism evidence="16 17">
    <name type="scientific">Trematosphaeria pertusa</name>
    <dbReference type="NCBI Taxonomy" id="390896"/>
    <lineage>
        <taxon>Eukaryota</taxon>
        <taxon>Fungi</taxon>
        <taxon>Dikarya</taxon>
        <taxon>Ascomycota</taxon>
        <taxon>Pezizomycotina</taxon>
        <taxon>Dothideomycetes</taxon>
        <taxon>Pleosporomycetidae</taxon>
        <taxon>Pleosporales</taxon>
        <taxon>Massarineae</taxon>
        <taxon>Trematosphaeriaceae</taxon>
        <taxon>Trematosphaeria</taxon>
    </lineage>
</organism>
<evidence type="ECO:0000313" key="16">
    <source>
        <dbReference type="EMBL" id="KAF2252900.1"/>
    </source>
</evidence>
<comment type="function">
    <text evidence="12">Pectinolytic enzyme involved in the degradation of xylogalacturonan (xga), a galacturonan backbone heavily substituted with xylose, and which is one important component of the hairy regions of pectin. Activity requires a galacturonic acid backbone substituted with xylose.</text>
</comment>
<dbReference type="AlphaFoldDB" id="A0A6A6ITH5"/>
<dbReference type="PROSITE" id="PS00502">
    <property type="entry name" value="POLYGALACTURONASE"/>
    <property type="match status" value="1"/>
</dbReference>
<comment type="similarity">
    <text evidence="2 14">Belongs to the glycosyl hydrolase 28 family.</text>
</comment>
<keyword evidence="10" id="KW-0961">Cell wall biogenesis/degradation</keyword>
<dbReference type="GO" id="GO:0071555">
    <property type="term" value="P:cell wall organization"/>
    <property type="evidence" value="ECO:0007669"/>
    <property type="project" value="UniProtKB-KW"/>
</dbReference>
<keyword evidence="17" id="KW-1185">Reference proteome</keyword>
<keyword evidence="4 15" id="KW-0732">Signal</keyword>
<keyword evidence="5" id="KW-0677">Repeat</keyword>